<evidence type="ECO:0000313" key="2">
    <source>
        <dbReference type="Proteomes" id="UP000266906"/>
    </source>
</evidence>
<accession>A0A3N4R5F1</accession>
<proteinExistence type="predicted"/>
<reference evidence="1 2" key="1">
    <citation type="submission" date="2018-11" db="EMBL/GenBank/DDBJ databases">
        <title>Sequencing the genomes of 1000 actinobacteria strains.</title>
        <authorList>
            <person name="Klenk H.-P."/>
        </authorList>
    </citation>
    <scope>NUCLEOTIDE SEQUENCE [LARGE SCALE GENOMIC DNA]</scope>
    <source>
        <strain evidence="1 2">DSM 44781</strain>
    </source>
</reference>
<sequence>MGTVVLVAGGRVVEIDVRAAPEGLREELEAAVRGSVRPSPGLVARVGEWLAGAAG</sequence>
<name>A0A3N4R5F1_9ACTN</name>
<comment type="caution">
    <text evidence="1">The sequence shown here is derived from an EMBL/GenBank/DDBJ whole genome shotgun (WGS) entry which is preliminary data.</text>
</comment>
<protein>
    <submittedName>
        <fullName evidence="1">Uncharacterized protein</fullName>
    </submittedName>
</protein>
<dbReference type="Proteomes" id="UP000266906">
    <property type="component" value="Unassembled WGS sequence"/>
</dbReference>
<dbReference type="EMBL" id="RKQG01000006">
    <property type="protein sequence ID" value="RPE26619.1"/>
    <property type="molecule type" value="Genomic_DNA"/>
</dbReference>
<gene>
    <name evidence="1" type="ORF">EDD38_7681</name>
</gene>
<keyword evidence="2" id="KW-1185">Reference proteome</keyword>
<organism evidence="1 2">
    <name type="scientific">Kitasatospora cineracea</name>
    <dbReference type="NCBI Taxonomy" id="88074"/>
    <lineage>
        <taxon>Bacteria</taxon>
        <taxon>Bacillati</taxon>
        <taxon>Actinomycetota</taxon>
        <taxon>Actinomycetes</taxon>
        <taxon>Kitasatosporales</taxon>
        <taxon>Streptomycetaceae</taxon>
        <taxon>Kitasatospora</taxon>
    </lineage>
</organism>
<dbReference type="AlphaFoldDB" id="A0A3N4R5F1"/>
<evidence type="ECO:0000313" key="1">
    <source>
        <dbReference type="EMBL" id="RPE26619.1"/>
    </source>
</evidence>